<protein>
    <recommendedName>
        <fullName evidence="12">Fucosyltransferase</fullName>
        <ecNumber evidence="12">2.4.1.-</ecNumber>
    </recommendedName>
</protein>
<dbReference type="EMBL" id="CAIIXF020000012">
    <property type="protein sequence ID" value="CAH1800819.1"/>
    <property type="molecule type" value="Genomic_DNA"/>
</dbReference>
<dbReference type="InterPro" id="IPR001503">
    <property type="entry name" value="Glyco_trans_10"/>
</dbReference>
<dbReference type="Pfam" id="PF17039">
    <property type="entry name" value="Glyco_tran_10_N"/>
    <property type="match status" value="1"/>
</dbReference>
<dbReference type="PANTHER" id="PTHR48438:SF1">
    <property type="entry name" value="ALPHA-(1,3)-FUCOSYLTRANSFERASE C-RELATED"/>
    <property type="match status" value="1"/>
</dbReference>
<dbReference type="SUPFAM" id="SSF53756">
    <property type="entry name" value="UDP-Glycosyltransferase/glycogen phosphorylase"/>
    <property type="match status" value="1"/>
</dbReference>
<dbReference type="Proteomes" id="UP000749559">
    <property type="component" value="Unassembled WGS sequence"/>
</dbReference>
<dbReference type="InterPro" id="IPR031481">
    <property type="entry name" value="Glyco_tran_10_N"/>
</dbReference>
<evidence type="ECO:0000259" key="14">
    <source>
        <dbReference type="Pfam" id="PF17039"/>
    </source>
</evidence>
<dbReference type="FunFam" id="3.40.50.11660:FF:000004">
    <property type="entry name" value="Glycoprotein 3-alpha-L-fucosyltransferase A"/>
    <property type="match status" value="1"/>
</dbReference>
<evidence type="ECO:0000256" key="10">
    <source>
        <dbReference type="ARBA" id="ARBA00023136"/>
    </source>
</evidence>
<dbReference type="Pfam" id="PF00852">
    <property type="entry name" value="Glyco_transf_10"/>
    <property type="match status" value="1"/>
</dbReference>
<feature type="domain" description="Fucosyltransferase C-terminal" evidence="13">
    <location>
        <begin position="226"/>
        <end position="397"/>
    </location>
</feature>
<feature type="domain" description="Fucosyltransferase N-terminal" evidence="14">
    <location>
        <begin position="73"/>
        <end position="196"/>
    </location>
</feature>
<dbReference type="EC" id="2.4.1.-" evidence="12"/>
<proteinExistence type="inferred from homology"/>
<evidence type="ECO:0000256" key="1">
    <source>
        <dbReference type="ARBA" id="ARBA00004323"/>
    </source>
</evidence>
<sequence length="420" mass="48970">MKHIFCSLVVVCSTLTIVYFMKWTEVDFHTGLVYATNLTTQYESVQQNISNETHSSFDHVELQSLNGGTSEGPKLILQWNFKNAPKEEKINCGDCTCLITTDKLAYNISSAVVVYSNKIIQELRHKGKDEDSLPTYRSNNQVWIFLNLESPTSLKHSLQSHSMFSKVSSKILNQLDFRFNWTWGYQRNSDIWGPYGYFNGTHAKYQNITIDTSDDQNTILNINFAANKSKLVLWAVSNCASWSRREMYVKKLKEYIPVDIYGACGELRCKKNSQCENDFYKPYKFYLAFENSICKDYITEKLWRCLVVWKVIPVVFGCDDYKTLLPDRSYIDVSTFSGPHKLAEYLKHLDLDDHKYNKYFQWRTQPSAPQLATKSLWPFETPRCQICKKLNTKFEEQIISFSETFNSSKYCQNLKVHYVS</sequence>
<keyword evidence="8" id="KW-1133">Transmembrane helix</keyword>
<dbReference type="InterPro" id="IPR038577">
    <property type="entry name" value="GT10-like_C_sf"/>
</dbReference>
<comment type="subcellular location">
    <subcellularLocation>
        <location evidence="1">Golgi apparatus membrane</location>
        <topology evidence="1">Single-pass type II membrane protein</topology>
    </subcellularLocation>
    <subcellularLocation>
        <location evidence="12">Golgi apparatus</location>
        <location evidence="12">Golgi stack membrane</location>
        <topology evidence="12">Single-pass type II membrane protein</topology>
    </subcellularLocation>
</comment>
<evidence type="ECO:0000256" key="9">
    <source>
        <dbReference type="ARBA" id="ARBA00023034"/>
    </source>
</evidence>
<evidence type="ECO:0000256" key="2">
    <source>
        <dbReference type="ARBA" id="ARBA00004922"/>
    </source>
</evidence>
<dbReference type="GO" id="GO:0000139">
    <property type="term" value="C:Golgi membrane"/>
    <property type="evidence" value="ECO:0007669"/>
    <property type="project" value="UniProtKB-SubCell"/>
</dbReference>
<evidence type="ECO:0000313" key="15">
    <source>
        <dbReference type="EMBL" id="CAH1800819.1"/>
    </source>
</evidence>
<evidence type="ECO:0000256" key="12">
    <source>
        <dbReference type="RuleBase" id="RU003832"/>
    </source>
</evidence>
<keyword evidence="4 12" id="KW-0328">Glycosyltransferase</keyword>
<dbReference type="GO" id="GO:0008417">
    <property type="term" value="F:fucosyltransferase activity"/>
    <property type="evidence" value="ECO:0007669"/>
    <property type="project" value="InterPro"/>
</dbReference>
<evidence type="ECO:0000256" key="7">
    <source>
        <dbReference type="ARBA" id="ARBA00022968"/>
    </source>
</evidence>
<comment type="similarity">
    <text evidence="3 12">Belongs to the glycosyltransferase 10 family.</text>
</comment>
<dbReference type="Gene3D" id="3.40.50.11660">
    <property type="entry name" value="Glycosyl transferase family 10, C-terminal domain"/>
    <property type="match status" value="1"/>
</dbReference>
<comment type="caution">
    <text evidence="15">The sequence shown here is derived from an EMBL/GenBank/DDBJ whole genome shotgun (WGS) entry which is preliminary data.</text>
</comment>
<keyword evidence="5 12" id="KW-0808">Transferase</keyword>
<dbReference type="AlphaFoldDB" id="A0A8J1UVT3"/>
<evidence type="ECO:0000256" key="5">
    <source>
        <dbReference type="ARBA" id="ARBA00022679"/>
    </source>
</evidence>
<dbReference type="UniPathway" id="UPA00378"/>
<keyword evidence="6 12" id="KW-0812">Transmembrane</keyword>
<reference evidence="15" key="1">
    <citation type="submission" date="2022-03" db="EMBL/GenBank/DDBJ databases">
        <authorList>
            <person name="Martin C."/>
        </authorList>
    </citation>
    <scope>NUCLEOTIDE SEQUENCE</scope>
</reference>
<name>A0A8J1UVT3_OWEFU</name>
<organism evidence="15 16">
    <name type="scientific">Owenia fusiformis</name>
    <name type="common">Polychaete worm</name>
    <dbReference type="NCBI Taxonomy" id="6347"/>
    <lineage>
        <taxon>Eukaryota</taxon>
        <taxon>Metazoa</taxon>
        <taxon>Spiralia</taxon>
        <taxon>Lophotrochozoa</taxon>
        <taxon>Annelida</taxon>
        <taxon>Polychaeta</taxon>
        <taxon>Sedentaria</taxon>
        <taxon>Canalipalpata</taxon>
        <taxon>Sabellida</taxon>
        <taxon>Oweniida</taxon>
        <taxon>Oweniidae</taxon>
        <taxon>Owenia</taxon>
    </lineage>
</organism>
<comment type="pathway">
    <text evidence="2">Protein modification; protein glycosylation.</text>
</comment>
<evidence type="ECO:0000256" key="11">
    <source>
        <dbReference type="ARBA" id="ARBA00023180"/>
    </source>
</evidence>
<keyword evidence="7" id="KW-0735">Signal-anchor</keyword>
<evidence type="ECO:0000313" key="16">
    <source>
        <dbReference type="Proteomes" id="UP000749559"/>
    </source>
</evidence>
<evidence type="ECO:0000259" key="13">
    <source>
        <dbReference type="Pfam" id="PF00852"/>
    </source>
</evidence>
<dbReference type="OrthoDB" id="427096at2759"/>
<dbReference type="GO" id="GO:0032580">
    <property type="term" value="C:Golgi cisterna membrane"/>
    <property type="evidence" value="ECO:0007669"/>
    <property type="project" value="UniProtKB-SubCell"/>
</dbReference>
<keyword evidence="16" id="KW-1185">Reference proteome</keyword>
<evidence type="ECO:0000256" key="6">
    <source>
        <dbReference type="ARBA" id="ARBA00022692"/>
    </source>
</evidence>
<dbReference type="PANTHER" id="PTHR48438">
    <property type="entry name" value="ALPHA-(1,3)-FUCOSYLTRANSFERASE C-RELATED"/>
    <property type="match status" value="1"/>
</dbReference>
<evidence type="ECO:0000256" key="3">
    <source>
        <dbReference type="ARBA" id="ARBA00008919"/>
    </source>
</evidence>
<gene>
    <name evidence="15" type="ORF">OFUS_LOCUS24658</name>
</gene>
<evidence type="ECO:0000256" key="8">
    <source>
        <dbReference type="ARBA" id="ARBA00022989"/>
    </source>
</evidence>
<keyword evidence="11" id="KW-0325">Glycoprotein</keyword>
<dbReference type="InterPro" id="IPR055270">
    <property type="entry name" value="Glyco_tran_10_C"/>
</dbReference>
<keyword evidence="9 12" id="KW-0333">Golgi apparatus</keyword>
<keyword evidence="10" id="KW-0472">Membrane</keyword>
<accession>A0A8J1UVT3</accession>
<evidence type="ECO:0000256" key="4">
    <source>
        <dbReference type="ARBA" id="ARBA00022676"/>
    </source>
</evidence>